<organism evidence="4 5">
    <name type="scientific">Neogobius melanostomus</name>
    <name type="common">round goby</name>
    <dbReference type="NCBI Taxonomy" id="47308"/>
    <lineage>
        <taxon>Eukaryota</taxon>
        <taxon>Metazoa</taxon>
        <taxon>Chordata</taxon>
        <taxon>Craniata</taxon>
        <taxon>Vertebrata</taxon>
        <taxon>Euteleostomi</taxon>
        <taxon>Actinopterygii</taxon>
        <taxon>Neopterygii</taxon>
        <taxon>Teleostei</taxon>
        <taxon>Neoteleostei</taxon>
        <taxon>Acanthomorphata</taxon>
        <taxon>Gobiaria</taxon>
        <taxon>Gobiiformes</taxon>
        <taxon>Gobioidei</taxon>
        <taxon>Gobiidae</taxon>
        <taxon>Benthophilinae</taxon>
        <taxon>Neogobiini</taxon>
        <taxon>Neogobius</taxon>
    </lineage>
</organism>
<evidence type="ECO:0000313" key="5">
    <source>
        <dbReference type="Proteomes" id="UP000694523"/>
    </source>
</evidence>
<sequence length="744" mass="83621">MCKHNHSLTKLCHSPTSYRGGLMQNIFEQQYSVALFNSVRAEIEGAGGTHAQLLHRKDPLVGRTIFSGSLLQHVEEKRKWKNRYVSIPNSYTVDLYESKTVCESVLPPKVRINCAGYKVLNSLEEYLELINHSLPGEKDAKAGTSPFIETATLYPLILWHPYAHHHYFCVLTEKEHSKWSAVLQDCVRHANNGLPEESTVQTPTFTNSVRLYRQAQGHYGSWDMMCGTPPQILSNLVMEELQPDLRSAIGPRLKGKLQQRQRSWMLISGAVYKQVLNQATTQYEALLSGCEAQEGPLDADLRTNMDQIITSKEHVSNKIKGDDGPPRVEQLLRDSVQPYVSSILEALRSPPAAALRGHMERVSMLAFHPVKMRSCYEQVERMELEGLQQRFNVCGPSVFTGRAQILMREQMDNAVYTFEQLLNQSVEAQGEGDVCKSIQRSQDRVLKKFDYDSSTVRKKFFTEALLQIIVPYTLQQLAPSCSPELPRFQELIFEDFSRFLLVENLYEEAVIQSVSKDIKSAVKEAAVQRRHNLFRDSIVLTNSDPNLHLLDEEDTVNWSSKFSAEEPPSSAPSEPSDSCSTVHKPSIKGRVSNYSSRRRQVVSMIQLEGASLPYESCLDEDVMSPDSINQIRGLINPVVESPQSLLQQLMGSKRQEEEAAIKRAIHELDIAVQGEEDSDQNLSGHDSDSDLVQPRLIRVTDYSAHDDSGFQSPTNEKPGSLGPRPITNGLNGAVDPADVEVILT</sequence>
<dbReference type="Ensembl" id="ENSNMLT00000042688.1">
    <property type="protein sequence ID" value="ENSNMLP00000038340.1"/>
    <property type="gene ID" value="ENSNMLG00000023684.1"/>
</dbReference>
<feature type="region of interest" description="Disordered" evidence="2">
    <location>
        <begin position="702"/>
        <end position="735"/>
    </location>
</feature>
<reference evidence="4" key="1">
    <citation type="submission" date="2025-08" db="UniProtKB">
        <authorList>
            <consortium name="Ensembl"/>
        </authorList>
    </citation>
    <scope>IDENTIFICATION</scope>
</reference>
<dbReference type="Pfam" id="PF26089">
    <property type="entry name" value="PH_Niban2"/>
    <property type="match status" value="1"/>
</dbReference>
<dbReference type="InterPro" id="IPR026088">
    <property type="entry name" value="Niban-like"/>
</dbReference>
<dbReference type="CDD" id="cd23949">
    <property type="entry name" value="Niban-like"/>
    <property type="match status" value="1"/>
</dbReference>
<feature type="domain" description="PH" evidence="3">
    <location>
        <begin position="63"/>
        <end position="188"/>
    </location>
</feature>
<dbReference type="PANTHER" id="PTHR14392">
    <property type="entry name" value="NIBAN FAMILY MEMBER"/>
    <property type="match status" value="1"/>
</dbReference>
<protein>
    <submittedName>
        <fullName evidence="4">Niban apoptosis regulator 2</fullName>
    </submittedName>
</protein>
<feature type="region of interest" description="Disordered" evidence="2">
    <location>
        <begin position="560"/>
        <end position="593"/>
    </location>
</feature>
<comment type="similarity">
    <text evidence="1">Belongs to the Niban family.</text>
</comment>
<dbReference type="Pfam" id="PF26086">
    <property type="entry name" value="Niban2"/>
    <property type="match status" value="1"/>
</dbReference>
<evidence type="ECO:0000256" key="2">
    <source>
        <dbReference type="SAM" id="MobiDB-lite"/>
    </source>
</evidence>
<dbReference type="AlphaFoldDB" id="A0A8C6UKJ9"/>
<dbReference type="SMART" id="SM00233">
    <property type="entry name" value="PH"/>
    <property type="match status" value="1"/>
</dbReference>
<dbReference type="PANTHER" id="PTHR14392:SF2">
    <property type="entry name" value="PROTEIN NIBAN 2"/>
    <property type="match status" value="1"/>
</dbReference>
<dbReference type="InterPro" id="IPR001849">
    <property type="entry name" value="PH_domain"/>
</dbReference>
<reference evidence="4" key="2">
    <citation type="submission" date="2025-09" db="UniProtKB">
        <authorList>
            <consortium name="Ensembl"/>
        </authorList>
    </citation>
    <scope>IDENTIFICATION</scope>
</reference>
<name>A0A8C6UKJ9_9GOBI</name>
<dbReference type="PROSITE" id="PS50003">
    <property type="entry name" value="PH_DOMAIN"/>
    <property type="match status" value="1"/>
</dbReference>
<evidence type="ECO:0000259" key="3">
    <source>
        <dbReference type="PROSITE" id="PS50003"/>
    </source>
</evidence>
<feature type="compositionally biased region" description="Low complexity" evidence="2">
    <location>
        <begin position="560"/>
        <end position="580"/>
    </location>
</feature>
<dbReference type="InterPro" id="IPR059060">
    <property type="entry name" value="Niban_1/2/3_dom"/>
</dbReference>
<dbReference type="Proteomes" id="UP000694523">
    <property type="component" value="Unplaced"/>
</dbReference>
<evidence type="ECO:0000256" key="1">
    <source>
        <dbReference type="ARBA" id="ARBA00010251"/>
    </source>
</evidence>
<dbReference type="SUPFAM" id="SSF50729">
    <property type="entry name" value="PH domain-like"/>
    <property type="match status" value="1"/>
</dbReference>
<proteinExistence type="inferred from homology"/>
<accession>A0A8C6UKJ9</accession>
<evidence type="ECO:0000313" key="4">
    <source>
        <dbReference type="Ensembl" id="ENSNMLP00000038340.1"/>
    </source>
</evidence>
<keyword evidence="5" id="KW-1185">Reference proteome</keyword>